<dbReference type="EMBL" id="AP025628">
    <property type="protein sequence ID" value="BDG59936.1"/>
    <property type="molecule type" value="Genomic_DNA"/>
</dbReference>
<dbReference type="SMART" id="SM00858">
    <property type="entry name" value="SAF"/>
    <property type="match status" value="1"/>
</dbReference>
<proteinExistence type="predicted"/>
<evidence type="ECO:0000256" key="1">
    <source>
        <dbReference type="SAM" id="SignalP"/>
    </source>
</evidence>
<dbReference type="AlphaFoldDB" id="A0AA35CM97"/>
<dbReference type="Proteomes" id="UP001163687">
    <property type="component" value="Chromosome"/>
</dbReference>
<feature type="chain" id="PRO_5041440029" description="SAF domain-containing protein" evidence="1">
    <location>
        <begin position="21"/>
        <end position="222"/>
    </location>
</feature>
<protein>
    <recommendedName>
        <fullName evidence="2">SAF domain-containing protein</fullName>
    </recommendedName>
</protein>
<accession>A0AA35CM97</accession>
<organism evidence="3 4">
    <name type="scientific">Caldinitratiruptor microaerophilus</name>
    <dbReference type="NCBI Taxonomy" id="671077"/>
    <lineage>
        <taxon>Bacteria</taxon>
        <taxon>Bacillati</taxon>
        <taxon>Bacillota</taxon>
        <taxon>Clostridia</taxon>
        <taxon>Eubacteriales</taxon>
        <taxon>Symbiobacteriaceae</taxon>
        <taxon>Caldinitratiruptor</taxon>
    </lineage>
</organism>
<dbReference type="CDD" id="cd11614">
    <property type="entry name" value="SAF_CpaB_FlgA_like"/>
    <property type="match status" value="1"/>
</dbReference>
<evidence type="ECO:0000313" key="3">
    <source>
        <dbReference type="EMBL" id="BDG59936.1"/>
    </source>
</evidence>
<dbReference type="Pfam" id="PF16976">
    <property type="entry name" value="RcpC"/>
    <property type="match status" value="1"/>
</dbReference>
<dbReference type="InterPro" id="IPR013974">
    <property type="entry name" value="SAF"/>
</dbReference>
<reference evidence="3" key="1">
    <citation type="submission" date="2022-03" db="EMBL/GenBank/DDBJ databases">
        <title>Complete genome sequence of Caldinitratiruptor microaerophilus.</title>
        <authorList>
            <person name="Mukaiyama R."/>
            <person name="Nishiyama T."/>
            <person name="Ueda K."/>
        </authorList>
    </citation>
    <scope>NUCLEOTIDE SEQUENCE</scope>
    <source>
        <strain evidence="3">JCM 16183</strain>
    </source>
</reference>
<dbReference type="RefSeq" id="WP_264844016.1">
    <property type="nucleotide sequence ID" value="NZ_AP025628.1"/>
</dbReference>
<keyword evidence="1" id="KW-0732">Signal</keyword>
<gene>
    <name evidence="3" type="ORF">caldi_10260</name>
</gene>
<dbReference type="Pfam" id="PF08666">
    <property type="entry name" value="SAF"/>
    <property type="match status" value="1"/>
</dbReference>
<feature type="signal peptide" evidence="1">
    <location>
        <begin position="1"/>
        <end position="20"/>
    </location>
</feature>
<dbReference type="KEGG" id="cmic:caldi_10260"/>
<evidence type="ECO:0000313" key="4">
    <source>
        <dbReference type="Proteomes" id="UP001163687"/>
    </source>
</evidence>
<sequence length="222" mass="23113">MRLRRRYAALLSFAVASASAVMLVRQARALAPAPDLVPVLFARAPVRALEAVSASAVEVRRLPREAVPETALTSPEAAAGKLAAQDVLPGQILLSGMLTDTPVRRGLLRGEVALEVPLGQGSGLYLRPGDRVDVIATVHTNAPKAEPPQEPASLLVARGLRIVTLKASSGADVDPDKPQPGLMGVAGGPAVAVLAVPAELVSTLVWHVETAKVRLVVNPWAP</sequence>
<dbReference type="InterPro" id="IPR031571">
    <property type="entry name" value="RcpC_dom"/>
</dbReference>
<keyword evidence="4" id="KW-1185">Reference proteome</keyword>
<name>A0AA35CM97_9FIRM</name>
<feature type="domain" description="SAF" evidence="2">
    <location>
        <begin position="37"/>
        <end position="99"/>
    </location>
</feature>
<evidence type="ECO:0000259" key="2">
    <source>
        <dbReference type="SMART" id="SM00858"/>
    </source>
</evidence>